<sequence>MTTGRRGARRIIRRCLPGSRGERGASSVELVLYMPILFLAIFLTIQFSLIYLGNQAASAGAREAARVARTTLDRGQAEAAGYAYAGKIGKGILEDVQVTVTPVGTEQVRVEVRGHAQKITPFVDPPTVTQVVQGPLEEFRADN</sequence>
<keyword evidence="1" id="KW-1133">Transmembrane helix</keyword>
<dbReference type="OrthoDB" id="5187619at2"/>
<feature type="domain" description="TadE-like" evidence="2">
    <location>
        <begin position="24"/>
        <end position="66"/>
    </location>
</feature>
<dbReference type="EMBL" id="SLWN01000003">
    <property type="protein sequence ID" value="TCO33637.1"/>
    <property type="molecule type" value="Genomic_DNA"/>
</dbReference>
<proteinExistence type="predicted"/>
<dbReference type="Proteomes" id="UP000294508">
    <property type="component" value="Unassembled WGS sequence"/>
</dbReference>
<name>A0A4R2HRC2_9ACTN</name>
<evidence type="ECO:0000313" key="3">
    <source>
        <dbReference type="EMBL" id="TCO33637.1"/>
    </source>
</evidence>
<gene>
    <name evidence="3" type="ORF">EV652_103639</name>
</gene>
<comment type="caution">
    <text evidence="3">The sequence shown here is derived from an EMBL/GenBank/DDBJ whole genome shotgun (WGS) entry which is preliminary data.</text>
</comment>
<protein>
    <submittedName>
        <fullName evidence="3">TadE-like protein</fullName>
    </submittedName>
</protein>
<evidence type="ECO:0000259" key="2">
    <source>
        <dbReference type="Pfam" id="PF07811"/>
    </source>
</evidence>
<keyword evidence="1" id="KW-0472">Membrane</keyword>
<dbReference type="Pfam" id="PF07811">
    <property type="entry name" value="TadE"/>
    <property type="match status" value="1"/>
</dbReference>
<dbReference type="InterPro" id="IPR012495">
    <property type="entry name" value="TadE-like_dom"/>
</dbReference>
<keyword evidence="4" id="KW-1185">Reference proteome</keyword>
<evidence type="ECO:0000256" key="1">
    <source>
        <dbReference type="SAM" id="Phobius"/>
    </source>
</evidence>
<accession>A0A4R2HRC2</accession>
<keyword evidence="1" id="KW-0812">Transmembrane</keyword>
<dbReference type="AlphaFoldDB" id="A0A4R2HRC2"/>
<reference evidence="3 4" key="1">
    <citation type="journal article" date="2015" name="Stand. Genomic Sci.">
        <title>Genomic Encyclopedia of Bacterial and Archaeal Type Strains, Phase III: the genomes of soil and plant-associated and newly described type strains.</title>
        <authorList>
            <person name="Whitman W.B."/>
            <person name="Woyke T."/>
            <person name="Klenk H.P."/>
            <person name="Zhou Y."/>
            <person name="Lilburn T.G."/>
            <person name="Beck B.J."/>
            <person name="De Vos P."/>
            <person name="Vandamme P."/>
            <person name="Eisen J.A."/>
            <person name="Garrity G."/>
            <person name="Hugenholtz P."/>
            <person name="Kyrpides N.C."/>
        </authorList>
    </citation>
    <scope>NUCLEOTIDE SEQUENCE [LARGE SCALE GENOMIC DNA]</scope>
    <source>
        <strain evidence="3 4">VKM Ac-2572</strain>
    </source>
</reference>
<organism evidence="3 4">
    <name type="scientific">Kribbella steppae</name>
    <dbReference type="NCBI Taxonomy" id="2512223"/>
    <lineage>
        <taxon>Bacteria</taxon>
        <taxon>Bacillati</taxon>
        <taxon>Actinomycetota</taxon>
        <taxon>Actinomycetes</taxon>
        <taxon>Propionibacteriales</taxon>
        <taxon>Kribbellaceae</taxon>
        <taxon>Kribbella</taxon>
    </lineage>
</organism>
<feature type="transmembrane region" description="Helical" evidence="1">
    <location>
        <begin position="30"/>
        <end position="52"/>
    </location>
</feature>
<evidence type="ECO:0000313" key="4">
    <source>
        <dbReference type="Proteomes" id="UP000294508"/>
    </source>
</evidence>